<keyword evidence="10" id="KW-1185">Reference proteome</keyword>
<dbReference type="InterPro" id="IPR025660">
    <property type="entry name" value="Pept_his_AS"/>
</dbReference>
<evidence type="ECO:0000256" key="6">
    <source>
        <dbReference type="ARBA" id="ARBA00023157"/>
    </source>
</evidence>
<feature type="domain" description="Peptidase C1A papain C-terminal" evidence="7">
    <location>
        <begin position="107"/>
        <end position="302"/>
    </location>
</feature>
<name>A0A484K559_9ASTE</name>
<dbReference type="OrthoDB" id="1702813at2759"/>
<keyword evidence="2" id="KW-0645">Protease</keyword>
<dbReference type="PROSITE" id="PS00139">
    <property type="entry name" value="THIOL_PROTEASE_CYS"/>
    <property type="match status" value="2"/>
</dbReference>
<protein>
    <submittedName>
        <fullName evidence="9">Uncharacterized protein</fullName>
    </submittedName>
</protein>
<dbReference type="InterPro" id="IPR000169">
    <property type="entry name" value="Pept_cys_AS"/>
</dbReference>
<comment type="similarity">
    <text evidence="1">Belongs to the peptidase C1 family.</text>
</comment>
<proteinExistence type="inferred from homology"/>
<evidence type="ECO:0000313" key="9">
    <source>
        <dbReference type="EMBL" id="VFQ58844.1"/>
    </source>
</evidence>
<evidence type="ECO:0000256" key="1">
    <source>
        <dbReference type="ARBA" id="ARBA00008455"/>
    </source>
</evidence>
<dbReference type="InterPro" id="IPR013128">
    <property type="entry name" value="Peptidase_C1A"/>
</dbReference>
<feature type="domain" description="Cathepsin propeptide inhibitor" evidence="8">
    <location>
        <begin position="5"/>
        <end position="67"/>
    </location>
</feature>
<evidence type="ECO:0000256" key="2">
    <source>
        <dbReference type="ARBA" id="ARBA00022670"/>
    </source>
</evidence>
<evidence type="ECO:0000313" key="10">
    <source>
        <dbReference type="Proteomes" id="UP000595140"/>
    </source>
</evidence>
<feature type="domain" description="Cathepsin propeptide inhibitor" evidence="8">
    <location>
        <begin position="315"/>
        <end position="373"/>
    </location>
</feature>
<accession>A0A484K559</accession>
<dbReference type="PRINTS" id="PR00705">
    <property type="entry name" value="PAPAIN"/>
</dbReference>
<dbReference type="SMART" id="SM00645">
    <property type="entry name" value="Pept_C1"/>
    <property type="match status" value="2"/>
</dbReference>
<organism evidence="9 10">
    <name type="scientific">Cuscuta campestris</name>
    <dbReference type="NCBI Taxonomy" id="132261"/>
    <lineage>
        <taxon>Eukaryota</taxon>
        <taxon>Viridiplantae</taxon>
        <taxon>Streptophyta</taxon>
        <taxon>Embryophyta</taxon>
        <taxon>Tracheophyta</taxon>
        <taxon>Spermatophyta</taxon>
        <taxon>Magnoliopsida</taxon>
        <taxon>eudicotyledons</taxon>
        <taxon>Gunneridae</taxon>
        <taxon>Pentapetalae</taxon>
        <taxon>asterids</taxon>
        <taxon>lamiids</taxon>
        <taxon>Solanales</taxon>
        <taxon>Convolvulaceae</taxon>
        <taxon>Cuscuteae</taxon>
        <taxon>Cuscuta</taxon>
        <taxon>Cuscuta subgen. Grammica</taxon>
        <taxon>Cuscuta sect. Cleistogrammica</taxon>
    </lineage>
</organism>
<dbReference type="Proteomes" id="UP000595140">
    <property type="component" value="Unassembled WGS sequence"/>
</dbReference>
<reference evidence="9 10" key="1">
    <citation type="submission" date="2018-04" db="EMBL/GenBank/DDBJ databases">
        <authorList>
            <person name="Vogel A."/>
        </authorList>
    </citation>
    <scope>NUCLEOTIDE SEQUENCE [LARGE SCALE GENOMIC DNA]</scope>
</reference>
<gene>
    <name evidence="9" type="ORF">CCAM_LOCUS620</name>
</gene>
<dbReference type="PANTHER" id="PTHR12411">
    <property type="entry name" value="CYSTEINE PROTEASE FAMILY C1-RELATED"/>
    <property type="match status" value="1"/>
</dbReference>
<keyword evidence="4" id="KW-0378">Hydrolase</keyword>
<dbReference type="InterPro" id="IPR000668">
    <property type="entry name" value="Peptidase_C1A_C"/>
</dbReference>
<evidence type="ECO:0000256" key="5">
    <source>
        <dbReference type="ARBA" id="ARBA00022807"/>
    </source>
</evidence>
<evidence type="ECO:0000256" key="3">
    <source>
        <dbReference type="ARBA" id="ARBA00022729"/>
    </source>
</evidence>
<evidence type="ECO:0000259" key="7">
    <source>
        <dbReference type="SMART" id="SM00645"/>
    </source>
</evidence>
<feature type="domain" description="Peptidase C1A papain C-terminal" evidence="7">
    <location>
        <begin position="406"/>
        <end position="624"/>
    </location>
</feature>
<dbReference type="PROSITE" id="PS00639">
    <property type="entry name" value="THIOL_PROTEASE_HIS"/>
    <property type="match status" value="2"/>
</dbReference>
<dbReference type="PROSITE" id="PS00640">
    <property type="entry name" value="THIOL_PROTEASE_ASN"/>
    <property type="match status" value="1"/>
</dbReference>
<dbReference type="GO" id="GO:0006508">
    <property type="term" value="P:proteolysis"/>
    <property type="evidence" value="ECO:0007669"/>
    <property type="project" value="UniProtKB-KW"/>
</dbReference>
<dbReference type="Gene3D" id="3.90.70.10">
    <property type="entry name" value="Cysteine proteinases"/>
    <property type="match status" value="2"/>
</dbReference>
<sequence>MRARYEQWKALHGKVYTLHANDEEHDDQQRFEIFKDNVNRIEAFNAKPDKSYKLGVNRFADVTNDEFRTMRASGYRKRVEEQTMLLSSGSSTFDESKRFRYENVTMVDAIVDWRDKGVVTPVKDQGQCGCCWAFSAVAAVESLNKLKTGELLSLSEQQLLDCDDGEIGCKGGHMETAFAFIAHHRGLAPETSYPYTAQQGTCDAAPAPAVAISGFEKVPENDENALLQAVANQPVSLAINGATFSFQFYEEGVLDDEECGPALNHAVTAVGYGTTSDGEDYWLVKNSWGMALGILRQTSPVSSRAIDNSSIRVIFESWKVLHRKSYTLASEEHERRFEIFKDNVNRIEAFNARPGRSYKLGVNKFADLTNEEFSAIYASGYKSPKGFPAASTSEERFKYESEADSPPTHLDWRAYGAVTEVKYQGECGCCWAFSAVAAVEGLNKLKTGELVALSEQELLDCGVPPEANPCNGNTLPDAFKAITQFGLTRETEYYEYTASKGTCKTYTPPAVTIAGYGFVSPNGNEAVLLEAVASRPVSVAINAATYGFQHYDNGIFDEESCDPGKLNHAMTVVGYGTTADGKGYWLLKNSWGRGWGEDGYMRILRGYSDPRGLCGLASEAWYPI</sequence>
<keyword evidence="3" id="KW-0732">Signal</keyword>
<dbReference type="SUPFAM" id="SSF54001">
    <property type="entry name" value="Cysteine proteinases"/>
    <property type="match status" value="2"/>
</dbReference>
<dbReference type="EMBL" id="OOIL02000002">
    <property type="protein sequence ID" value="VFQ58844.1"/>
    <property type="molecule type" value="Genomic_DNA"/>
</dbReference>
<evidence type="ECO:0000259" key="8">
    <source>
        <dbReference type="SMART" id="SM00848"/>
    </source>
</evidence>
<dbReference type="AlphaFoldDB" id="A0A484K559"/>
<keyword evidence="5" id="KW-0788">Thiol protease</keyword>
<dbReference type="GO" id="GO:0008234">
    <property type="term" value="F:cysteine-type peptidase activity"/>
    <property type="evidence" value="ECO:0007669"/>
    <property type="project" value="UniProtKB-KW"/>
</dbReference>
<dbReference type="Pfam" id="PF08246">
    <property type="entry name" value="Inhibitor_I29"/>
    <property type="match status" value="2"/>
</dbReference>
<dbReference type="Pfam" id="PF00112">
    <property type="entry name" value="Peptidase_C1"/>
    <property type="match status" value="2"/>
</dbReference>
<dbReference type="InterPro" id="IPR025661">
    <property type="entry name" value="Pept_asp_AS"/>
</dbReference>
<dbReference type="FunFam" id="3.90.70.10:FF:000067">
    <property type="entry name" value="Senescence-specific cysteine protease"/>
    <property type="match status" value="2"/>
</dbReference>
<evidence type="ECO:0000256" key="4">
    <source>
        <dbReference type="ARBA" id="ARBA00022801"/>
    </source>
</evidence>
<dbReference type="CDD" id="cd02248">
    <property type="entry name" value="Peptidase_C1A"/>
    <property type="match status" value="2"/>
</dbReference>
<dbReference type="InterPro" id="IPR013201">
    <property type="entry name" value="Prot_inhib_I29"/>
</dbReference>
<dbReference type="InterPro" id="IPR038765">
    <property type="entry name" value="Papain-like_cys_pep_sf"/>
</dbReference>
<dbReference type="InterPro" id="IPR039417">
    <property type="entry name" value="Peptidase_C1A_papain-like"/>
</dbReference>
<keyword evidence="6" id="KW-1015">Disulfide bond</keyword>
<dbReference type="SMART" id="SM00848">
    <property type="entry name" value="Inhibitor_I29"/>
    <property type="match status" value="2"/>
</dbReference>